<evidence type="ECO:0000313" key="1">
    <source>
        <dbReference type="EMBL" id="ETR73993.1"/>
    </source>
</evidence>
<comment type="caution">
    <text evidence="1">The sequence shown here is derived from an EMBL/GenBank/DDBJ whole genome shotgun (WGS) entry which is preliminary data.</text>
</comment>
<organism evidence="1 2">
    <name type="scientific">Candidatus Magnetoglobus multicellularis str. Araruama</name>
    <dbReference type="NCBI Taxonomy" id="890399"/>
    <lineage>
        <taxon>Bacteria</taxon>
        <taxon>Pseudomonadati</taxon>
        <taxon>Thermodesulfobacteriota</taxon>
        <taxon>Desulfobacteria</taxon>
        <taxon>Desulfobacterales</taxon>
        <taxon>Desulfobacteraceae</taxon>
        <taxon>Candidatus Magnetoglobus</taxon>
    </lineage>
</organism>
<evidence type="ECO:0000313" key="2">
    <source>
        <dbReference type="Proteomes" id="UP000189670"/>
    </source>
</evidence>
<sequence>MGTRETYHLSNSNCATFDGFDDYITVGNPSELQLTTGATLTGWVNTASANMRTISKDDGSTNRCYLVQITSAGKVEFGIFKSGSFFSIESNTSVNDGSDHHYACVNDGTDLKVYIDGVLDNTASGSGGTIDNDAADFEIGRVGTPTEYFNGTQFDLRVYNTGLSASDIDQIYKNTFTDTANLAGYWPLSEGAGVVAYDASGNGNHGTIKNATLPTFWGSTQNDFHYNLTAGHSKLMYFDGSCNVDLDHGGGIGSSFIISTWFVNCTDMSATQFLLNFRPVDSDANEIRFYVKNANLAAVIVDKSGSGNNTYKTYYGTTTLQKNILYKAALVFDGTNLDLYLQEGDGILIKEPSYTKAMDGTVTTSDTIRIRKIGSGTNNLNAWKGIIKELQIAKYSEENLAEIIAGNFSFADFSYTGADWEDQTGNGNDGTVVGSSSNIRIPALADASADAVGGPLLNPAWDGENNNDAETTIDKETIDKESELTGTVDWETQDYLHYNLINGFRQEGCKIPAIPWKQKAVNGLQLTNLPWDGFKLNGAESVWRAAGA</sequence>
<reference evidence="2" key="1">
    <citation type="submission" date="2012-11" db="EMBL/GenBank/DDBJ databases">
        <authorList>
            <person name="Lucero-Rivera Y.E."/>
            <person name="Tovar-Ramirez D."/>
        </authorList>
    </citation>
    <scope>NUCLEOTIDE SEQUENCE [LARGE SCALE GENOMIC DNA]</scope>
    <source>
        <strain evidence="2">Araruama</strain>
    </source>
</reference>
<dbReference type="EMBL" id="ATBP01000028">
    <property type="protein sequence ID" value="ETR73993.1"/>
    <property type="molecule type" value="Genomic_DNA"/>
</dbReference>
<dbReference type="Gene3D" id="2.60.120.200">
    <property type="match status" value="2"/>
</dbReference>
<dbReference type="SUPFAM" id="SSF49899">
    <property type="entry name" value="Concanavalin A-like lectins/glucanases"/>
    <property type="match status" value="2"/>
</dbReference>
<accession>A0A1V1PGW9</accession>
<dbReference type="Pfam" id="PF13385">
    <property type="entry name" value="Laminin_G_3"/>
    <property type="match status" value="1"/>
</dbReference>
<gene>
    <name evidence="1" type="ORF">OMM_00562</name>
</gene>
<protein>
    <recommendedName>
        <fullName evidence="3">LamG-like jellyroll fold domain-containing protein</fullName>
    </recommendedName>
</protein>
<dbReference type="Proteomes" id="UP000189670">
    <property type="component" value="Unassembled WGS sequence"/>
</dbReference>
<evidence type="ECO:0008006" key="3">
    <source>
        <dbReference type="Google" id="ProtNLM"/>
    </source>
</evidence>
<dbReference type="AlphaFoldDB" id="A0A1V1PGW9"/>
<dbReference type="InterPro" id="IPR013320">
    <property type="entry name" value="ConA-like_dom_sf"/>
</dbReference>
<proteinExistence type="predicted"/>
<name>A0A1V1PGW9_9BACT</name>